<dbReference type="PANTHER" id="PTHR35010:SF2">
    <property type="entry name" value="BLL4672 PROTEIN"/>
    <property type="match status" value="1"/>
</dbReference>
<gene>
    <name evidence="2" type="ORF">ACFP5Y_10205</name>
</gene>
<dbReference type="InterPro" id="IPR041413">
    <property type="entry name" value="MLTR_LBD"/>
</dbReference>
<accession>A0ABW1S2I9</accession>
<proteinExistence type="predicted"/>
<protein>
    <submittedName>
        <fullName evidence="2">Helix-turn-helix transcriptional regulator</fullName>
    </submittedName>
</protein>
<dbReference type="SMART" id="SM00530">
    <property type="entry name" value="HTH_XRE"/>
    <property type="match status" value="1"/>
</dbReference>
<organism evidence="2 3">
    <name type="scientific">Lactiplantibacillus daowaiensis</name>
    <dbReference type="NCBI Taxonomy" id="2559918"/>
    <lineage>
        <taxon>Bacteria</taxon>
        <taxon>Bacillati</taxon>
        <taxon>Bacillota</taxon>
        <taxon>Bacilli</taxon>
        <taxon>Lactobacillales</taxon>
        <taxon>Lactobacillaceae</taxon>
        <taxon>Lactiplantibacillus</taxon>
    </lineage>
</organism>
<dbReference type="CDD" id="cd00093">
    <property type="entry name" value="HTH_XRE"/>
    <property type="match status" value="1"/>
</dbReference>
<keyword evidence="3" id="KW-1185">Reference proteome</keyword>
<feature type="domain" description="HTH cro/C1-type" evidence="1">
    <location>
        <begin position="9"/>
        <end position="81"/>
    </location>
</feature>
<reference evidence="3" key="1">
    <citation type="journal article" date="2019" name="Int. J. Syst. Evol. Microbiol.">
        <title>The Global Catalogue of Microorganisms (GCM) 10K type strain sequencing project: providing services to taxonomists for standard genome sequencing and annotation.</title>
        <authorList>
            <consortium name="The Broad Institute Genomics Platform"/>
            <consortium name="The Broad Institute Genome Sequencing Center for Infectious Disease"/>
            <person name="Wu L."/>
            <person name="Ma J."/>
        </authorList>
    </citation>
    <scope>NUCLEOTIDE SEQUENCE [LARGE SCALE GENOMIC DNA]</scope>
    <source>
        <strain evidence="3">CCM 8933</strain>
    </source>
</reference>
<comment type="caution">
    <text evidence="2">The sequence shown here is derived from an EMBL/GenBank/DDBJ whole genome shotgun (WGS) entry which is preliminary data.</text>
</comment>
<sequence>MNEKVVGHFLAYKRSLLKPADYGLTTSRRRVAGLRRDEVADLAHISSDWVTRLEQGRPGVKPSIDVLLALSQVLKLSTAETQYLFNLIGAQLPADQRANTTVPASLVALMQAQGDNPAIILDQRLTITNWNLAYTKLYGALTDQSSQQRNLIWRTFNVPALQALIPDWSAYAQQRTAQFRQLYSTMPTDDFLYQIFDTIKTIPAFQAPWQTLQTQALTPLPLLLNHPTVGALYLTEIPLHTDLTDYYLLVQLANDQATKAKLSHLMGAK</sequence>
<dbReference type="SUPFAM" id="SSF47413">
    <property type="entry name" value="lambda repressor-like DNA-binding domains"/>
    <property type="match status" value="1"/>
</dbReference>
<dbReference type="Proteomes" id="UP001596282">
    <property type="component" value="Unassembled WGS sequence"/>
</dbReference>
<dbReference type="EMBL" id="JBHSSC010000039">
    <property type="protein sequence ID" value="MFC6181595.1"/>
    <property type="molecule type" value="Genomic_DNA"/>
</dbReference>
<evidence type="ECO:0000259" key="1">
    <source>
        <dbReference type="SMART" id="SM00530"/>
    </source>
</evidence>
<dbReference type="InterPro" id="IPR010982">
    <property type="entry name" value="Lambda_DNA-bd_dom_sf"/>
</dbReference>
<name>A0ABW1S2I9_9LACO</name>
<dbReference type="Gene3D" id="1.10.260.40">
    <property type="entry name" value="lambda repressor-like DNA-binding domains"/>
    <property type="match status" value="1"/>
</dbReference>
<dbReference type="PANTHER" id="PTHR35010">
    <property type="entry name" value="BLL4672 PROTEIN-RELATED"/>
    <property type="match status" value="1"/>
</dbReference>
<dbReference type="Gene3D" id="3.30.450.180">
    <property type="match status" value="1"/>
</dbReference>
<dbReference type="RefSeq" id="WP_171001459.1">
    <property type="nucleotide sequence ID" value="NZ_BJDJ01000011.1"/>
</dbReference>
<evidence type="ECO:0000313" key="3">
    <source>
        <dbReference type="Proteomes" id="UP001596282"/>
    </source>
</evidence>
<evidence type="ECO:0000313" key="2">
    <source>
        <dbReference type="EMBL" id="MFC6181595.1"/>
    </source>
</evidence>
<dbReference type="Pfam" id="PF17765">
    <property type="entry name" value="MLTR_LBD"/>
    <property type="match status" value="1"/>
</dbReference>
<dbReference type="Pfam" id="PF13560">
    <property type="entry name" value="HTH_31"/>
    <property type="match status" value="1"/>
</dbReference>
<dbReference type="InterPro" id="IPR001387">
    <property type="entry name" value="Cro/C1-type_HTH"/>
</dbReference>